<gene>
    <name evidence="1" type="ORF">BLNAU_22933</name>
</gene>
<dbReference type="InterPro" id="IPR011050">
    <property type="entry name" value="Pectin_lyase_fold/virulence"/>
</dbReference>
<comment type="caution">
    <text evidence="1">The sequence shown here is derived from an EMBL/GenBank/DDBJ whole genome shotgun (WGS) entry which is preliminary data.</text>
</comment>
<dbReference type="EMBL" id="JARBJD010000429">
    <property type="protein sequence ID" value="KAK2942154.1"/>
    <property type="molecule type" value="Genomic_DNA"/>
</dbReference>
<dbReference type="Proteomes" id="UP001281761">
    <property type="component" value="Unassembled WGS sequence"/>
</dbReference>
<reference evidence="1 2" key="1">
    <citation type="journal article" date="2022" name="bioRxiv">
        <title>Genomics of Preaxostyla Flagellates Illuminates Evolutionary Transitions and the Path Towards Mitochondrial Loss.</title>
        <authorList>
            <person name="Novak L.V.F."/>
            <person name="Treitli S.C."/>
            <person name="Pyrih J."/>
            <person name="Halakuc P."/>
            <person name="Pipaliya S.V."/>
            <person name="Vacek V."/>
            <person name="Brzon O."/>
            <person name="Soukal P."/>
            <person name="Eme L."/>
            <person name="Dacks J.B."/>
            <person name="Karnkowska A."/>
            <person name="Elias M."/>
            <person name="Hampl V."/>
        </authorList>
    </citation>
    <scope>NUCLEOTIDE SEQUENCE [LARGE SCALE GENOMIC DNA]</scope>
    <source>
        <strain evidence="1">NAU3</strain>
        <tissue evidence="1">Gut</tissue>
    </source>
</reference>
<sequence length="698" mass="76146">MLNFVLFINTPLSPSFASHGGTLTLVDISIRPSDYSTHEYPLIQSTHKQTPVLLFRLGVLSTSLNQDTPFLSSGLFSRFNLISSTFSNILTSLLANSTDDIWLDDVTDSVVITSSNFDRCNACCTNTLFSNSRFRTLFTLDCSFSHLTLTNEGQQTLSGTTQLIGDVFASISRNGEGGAIQFNPSDTSAVLTVTNDAFTSCSSTSSSKGGAVSASNRKVVVAAATFTECTRQSGGAIATTAAQLTVSDSAFYTCKAICHAWIEERGDVPFRGDPDTPETVRLNGGGGAISCLFESCLAPSFGGGVVLYPYGCAAPEFFRMVICMFLGTTVSTIKTERSGGQIVMIACSRFIVDDVEGYNYFRDELNNQDGVQTKRKEGLFTETKESEAKNIPLGTSGQFPGSTVEFMDADVHVATSGSKRWDCGSSSKRCETVTFAGNKVKTNYKVIVAAGEYSSENEDETCILVNTKIVRIEGAGSSSTSVSFIKPTFFQTANMTVSAGLFSVSVMSLTLINCILKGTGPAIQVDYTSTSSLTHSSSSFTNCKLRYKSKHVGARIQILRRRPLQSIVAEQRSRQSSLQKASHAIRVQSTGDEDSFLLRESDGAVRGHFEVSWQDYGLQDAPYSPPLNLFWLLHASIVLLQVVWLCRGRSDSDLRLGNRNLQHQPTSRDMPLVLVARNRHRLSLDLCRQRHFQFLFLH</sequence>
<dbReference type="SUPFAM" id="SSF51126">
    <property type="entry name" value="Pectin lyase-like"/>
    <property type="match status" value="1"/>
</dbReference>
<evidence type="ECO:0000313" key="1">
    <source>
        <dbReference type="EMBL" id="KAK2942154.1"/>
    </source>
</evidence>
<dbReference type="InterPro" id="IPR012334">
    <property type="entry name" value="Pectin_lyas_fold"/>
</dbReference>
<dbReference type="Gene3D" id="2.160.20.10">
    <property type="entry name" value="Single-stranded right-handed beta-helix, Pectin lyase-like"/>
    <property type="match status" value="1"/>
</dbReference>
<organism evidence="1 2">
    <name type="scientific">Blattamonas nauphoetae</name>
    <dbReference type="NCBI Taxonomy" id="2049346"/>
    <lineage>
        <taxon>Eukaryota</taxon>
        <taxon>Metamonada</taxon>
        <taxon>Preaxostyla</taxon>
        <taxon>Oxymonadida</taxon>
        <taxon>Blattamonas</taxon>
    </lineage>
</organism>
<name>A0ABQ9WRN8_9EUKA</name>
<proteinExistence type="predicted"/>
<protein>
    <submittedName>
        <fullName evidence="1">Uncharacterized protein</fullName>
    </submittedName>
</protein>
<keyword evidence="2" id="KW-1185">Reference proteome</keyword>
<evidence type="ECO:0000313" key="2">
    <source>
        <dbReference type="Proteomes" id="UP001281761"/>
    </source>
</evidence>
<accession>A0ABQ9WRN8</accession>